<organism evidence="7 8">
    <name type="scientific">Callorhinchus milii</name>
    <name type="common">Ghost shark</name>
    <dbReference type="NCBI Taxonomy" id="7868"/>
    <lineage>
        <taxon>Eukaryota</taxon>
        <taxon>Metazoa</taxon>
        <taxon>Chordata</taxon>
        <taxon>Craniata</taxon>
        <taxon>Vertebrata</taxon>
        <taxon>Chondrichthyes</taxon>
        <taxon>Holocephali</taxon>
        <taxon>Chimaeriformes</taxon>
        <taxon>Callorhinchidae</taxon>
        <taxon>Callorhinchus</taxon>
    </lineage>
</organism>
<reference evidence="8" key="2">
    <citation type="journal article" date="2007" name="PLoS Biol.">
        <title>Survey sequencing and comparative analysis of the elephant shark (Callorhinchus milii) genome.</title>
        <authorList>
            <person name="Venkatesh B."/>
            <person name="Kirkness E.F."/>
            <person name="Loh Y.H."/>
            <person name="Halpern A.L."/>
            <person name="Lee A.P."/>
            <person name="Johnson J."/>
            <person name="Dandona N."/>
            <person name="Viswanathan L.D."/>
            <person name="Tay A."/>
            <person name="Venter J.C."/>
            <person name="Strausberg R.L."/>
            <person name="Brenner S."/>
        </authorList>
    </citation>
    <scope>NUCLEOTIDE SEQUENCE [LARGE SCALE GENOMIC DNA]</scope>
</reference>
<dbReference type="InterPro" id="IPR036640">
    <property type="entry name" value="ABC1_TM_sf"/>
</dbReference>
<dbReference type="InterPro" id="IPR011527">
    <property type="entry name" value="ABC1_TM_dom"/>
</dbReference>
<feature type="domain" description="ABC transmembrane type-1" evidence="6">
    <location>
        <begin position="1"/>
        <end position="207"/>
    </location>
</feature>
<reference evidence="8" key="3">
    <citation type="journal article" date="2014" name="Nature">
        <title>Elephant shark genome provides unique insights into gnathostome evolution.</title>
        <authorList>
            <consortium name="International Elephant Shark Genome Sequencing Consortium"/>
            <person name="Venkatesh B."/>
            <person name="Lee A.P."/>
            <person name="Ravi V."/>
            <person name="Maurya A.K."/>
            <person name="Lian M.M."/>
            <person name="Swann J.B."/>
            <person name="Ohta Y."/>
            <person name="Flajnik M.F."/>
            <person name="Sutoh Y."/>
            <person name="Kasahara M."/>
            <person name="Hoon S."/>
            <person name="Gangu V."/>
            <person name="Roy S.W."/>
            <person name="Irimia M."/>
            <person name="Korzh V."/>
            <person name="Kondrychyn I."/>
            <person name="Lim Z.W."/>
            <person name="Tay B.H."/>
            <person name="Tohari S."/>
            <person name="Kong K.W."/>
            <person name="Ho S."/>
            <person name="Lorente-Galdos B."/>
            <person name="Quilez J."/>
            <person name="Marques-Bonet T."/>
            <person name="Raney B.J."/>
            <person name="Ingham P.W."/>
            <person name="Tay A."/>
            <person name="Hillier L.W."/>
            <person name="Minx P."/>
            <person name="Boehm T."/>
            <person name="Wilson R.K."/>
            <person name="Brenner S."/>
            <person name="Warren W.C."/>
        </authorList>
    </citation>
    <scope>NUCLEOTIDE SEQUENCE [LARGE SCALE GENOMIC DNA]</scope>
</reference>
<feature type="transmembrane region" description="Helical" evidence="5">
    <location>
        <begin position="12"/>
        <end position="35"/>
    </location>
</feature>
<evidence type="ECO:0000256" key="1">
    <source>
        <dbReference type="ARBA" id="ARBA00004141"/>
    </source>
</evidence>
<name>A0A4W3H4X8_CALMI</name>
<evidence type="ECO:0000313" key="8">
    <source>
        <dbReference type="Proteomes" id="UP000314986"/>
    </source>
</evidence>
<keyword evidence="8" id="KW-1185">Reference proteome</keyword>
<dbReference type="PROSITE" id="PS50929">
    <property type="entry name" value="ABC_TM1F"/>
    <property type="match status" value="1"/>
</dbReference>
<evidence type="ECO:0000256" key="2">
    <source>
        <dbReference type="ARBA" id="ARBA00022692"/>
    </source>
</evidence>
<dbReference type="PANTHER" id="PTHR43394:SF13">
    <property type="entry name" value="ANTIGEN PEPTIDE TRANSPORTER 1"/>
    <property type="match status" value="1"/>
</dbReference>
<keyword evidence="3 5" id="KW-1133">Transmembrane helix</keyword>
<accession>A0A4W3H4X8</accession>
<evidence type="ECO:0000313" key="7">
    <source>
        <dbReference type="Ensembl" id="ENSCMIP00000010212.1"/>
    </source>
</evidence>
<evidence type="ECO:0000259" key="6">
    <source>
        <dbReference type="PROSITE" id="PS50929"/>
    </source>
</evidence>
<protein>
    <submittedName>
        <fullName evidence="7">Antigen peptide transporter 1-like</fullName>
    </submittedName>
</protein>
<dbReference type="AlphaFoldDB" id="A0A4W3H4X8"/>
<dbReference type="GeneTree" id="ENSGT00940000159023"/>
<dbReference type="STRING" id="7868.ENSCMIP00000010212"/>
<reference evidence="7" key="5">
    <citation type="submission" date="2025-09" db="UniProtKB">
        <authorList>
            <consortium name="Ensembl"/>
        </authorList>
    </citation>
    <scope>IDENTIFICATION</scope>
</reference>
<dbReference type="Gene3D" id="1.20.1560.10">
    <property type="entry name" value="ABC transporter type 1, transmembrane domain"/>
    <property type="match status" value="1"/>
</dbReference>
<evidence type="ECO:0000256" key="5">
    <source>
        <dbReference type="SAM" id="Phobius"/>
    </source>
</evidence>
<proteinExistence type="predicted"/>
<evidence type="ECO:0000256" key="4">
    <source>
        <dbReference type="ARBA" id="ARBA00023136"/>
    </source>
</evidence>
<keyword evidence="4 5" id="KW-0472">Membrane</keyword>
<dbReference type="SUPFAM" id="SSF90123">
    <property type="entry name" value="ABC transporter transmembrane region"/>
    <property type="match status" value="1"/>
</dbReference>
<reference evidence="8" key="1">
    <citation type="journal article" date="2006" name="Science">
        <title>Ancient noncoding elements conserved in the human genome.</title>
        <authorList>
            <person name="Venkatesh B."/>
            <person name="Kirkness E.F."/>
            <person name="Loh Y.H."/>
            <person name="Halpern A.L."/>
            <person name="Lee A.P."/>
            <person name="Johnson J."/>
            <person name="Dandona N."/>
            <person name="Viswanathan L.D."/>
            <person name="Tay A."/>
            <person name="Venter J.C."/>
            <person name="Strausberg R.L."/>
            <person name="Brenner S."/>
        </authorList>
    </citation>
    <scope>NUCLEOTIDE SEQUENCE [LARGE SCALE GENOMIC DNA]</scope>
</reference>
<sequence length="227" mass="24937">MTDWLNNRENPSAFTAAIITMALISIGSAVTEFLCDAIYNVTMSRIHTRIQSNVFRSVLHQDIGFFDAVHTGDITSRITTDTNTMSEALSDRLSLLLWYLMRTLCLFGFMLSLSGRLSLFTAIGIPIILLIPDLAGGFYQALSAEVQTSLAAASQVAMETFSAMRTVKSLAGEESETRRYRHRLQLSFQLNQKEAAAYAGFMCLTNVGHSPSLPPSLCVCVCLCTLS</sequence>
<comment type="subcellular location">
    <subcellularLocation>
        <location evidence="1">Membrane</location>
        <topology evidence="1">Multi-pass membrane protein</topology>
    </subcellularLocation>
</comment>
<feature type="transmembrane region" description="Helical" evidence="5">
    <location>
        <begin position="95"/>
        <end position="113"/>
    </location>
</feature>
<feature type="transmembrane region" description="Helical" evidence="5">
    <location>
        <begin position="119"/>
        <end position="139"/>
    </location>
</feature>
<dbReference type="Proteomes" id="UP000314986">
    <property type="component" value="Unassembled WGS sequence"/>
</dbReference>
<dbReference type="OMA" id="MMINIRT"/>
<dbReference type="GO" id="GO:0016020">
    <property type="term" value="C:membrane"/>
    <property type="evidence" value="ECO:0007669"/>
    <property type="project" value="UniProtKB-SubCell"/>
</dbReference>
<dbReference type="GO" id="GO:0015421">
    <property type="term" value="F:ABC-type oligopeptide transporter activity"/>
    <property type="evidence" value="ECO:0007669"/>
    <property type="project" value="TreeGrafter"/>
</dbReference>
<reference evidence="7" key="4">
    <citation type="submission" date="2025-08" db="UniProtKB">
        <authorList>
            <consortium name="Ensembl"/>
        </authorList>
    </citation>
    <scope>IDENTIFICATION</scope>
</reference>
<dbReference type="Pfam" id="PF00664">
    <property type="entry name" value="ABC_membrane"/>
    <property type="match status" value="1"/>
</dbReference>
<dbReference type="InterPro" id="IPR039421">
    <property type="entry name" value="Type_1_exporter"/>
</dbReference>
<evidence type="ECO:0000256" key="3">
    <source>
        <dbReference type="ARBA" id="ARBA00022989"/>
    </source>
</evidence>
<dbReference type="InParanoid" id="A0A4W3H4X8"/>
<keyword evidence="2 5" id="KW-0812">Transmembrane</keyword>
<dbReference type="GO" id="GO:0005524">
    <property type="term" value="F:ATP binding"/>
    <property type="evidence" value="ECO:0007669"/>
    <property type="project" value="InterPro"/>
</dbReference>
<dbReference type="Ensembl" id="ENSCMIT00000010482.1">
    <property type="protein sequence ID" value="ENSCMIP00000010212.1"/>
    <property type="gene ID" value="ENSCMIG00000005376.1"/>
</dbReference>
<dbReference type="PANTHER" id="PTHR43394">
    <property type="entry name" value="ATP-DEPENDENT PERMEASE MDL1, MITOCHONDRIAL"/>
    <property type="match status" value="1"/>
</dbReference>